<evidence type="ECO:0000313" key="2">
    <source>
        <dbReference type="EMBL" id="KAL3266415.1"/>
    </source>
</evidence>
<dbReference type="PANTHER" id="PTHR36694:SF10">
    <property type="entry name" value="MARVEL DOMAIN-CONTAINING PROTEIN"/>
    <property type="match status" value="1"/>
</dbReference>
<feature type="transmembrane region" description="Helical" evidence="1">
    <location>
        <begin position="81"/>
        <end position="99"/>
    </location>
</feature>
<dbReference type="Proteomes" id="UP001516400">
    <property type="component" value="Unassembled WGS sequence"/>
</dbReference>
<feature type="transmembrane region" description="Helical" evidence="1">
    <location>
        <begin position="40"/>
        <end position="61"/>
    </location>
</feature>
<keyword evidence="1" id="KW-1133">Transmembrane helix</keyword>
<evidence type="ECO:0000313" key="3">
    <source>
        <dbReference type="Proteomes" id="UP001516400"/>
    </source>
</evidence>
<proteinExistence type="predicted"/>
<keyword evidence="1" id="KW-0472">Membrane</keyword>
<gene>
    <name evidence="2" type="ORF">HHI36_010591</name>
</gene>
<accession>A0ABD2MJB9</accession>
<dbReference type="PANTHER" id="PTHR36694">
    <property type="entry name" value="PASIFLORA 1, ISOFORM A-RELATED"/>
    <property type="match status" value="1"/>
</dbReference>
<keyword evidence="1" id="KW-0812">Transmembrane</keyword>
<evidence type="ECO:0000256" key="1">
    <source>
        <dbReference type="SAM" id="Phobius"/>
    </source>
</evidence>
<dbReference type="EMBL" id="JABFTP020000001">
    <property type="protein sequence ID" value="KAL3266415.1"/>
    <property type="molecule type" value="Genomic_DNA"/>
</dbReference>
<organism evidence="2 3">
    <name type="scientific">Cryptolaemus montrouzieri</name>
    <dbReference type="NCBI Taxonomy" id="559131"/>
    <lineage>
        <taxon>Eukaryota</taxon>
        <taxon>Metazoa</taxon>
        <taxon>Ecdysozoa</taxon>
        <taxon>Arthropoda</taxon>
        <taxon>Hexapoda</taxon>
        <taxon>Insecta</taxon>
        <taxon>Pterygota</taxon>
        <taxon>Neoptera</taxon>
        <taxon>Endopterygota</taxon>
        <taxon>Coleoptera</taxon>
        <taxon>Polyphaga</taxon>
        <taxon>Cucujiformia</taxon>
        <taxon>Coccinelloidea</taxon>
        <taxon>Coccinellidae</taxon>
        <taxon>Scymninae</taxon>
        <taxon>Scymnini</taxon>
        <taxon>Cryptolaemus</taxon>
    </lineage>
</organism>
<comment type="caution">
    <text evidence="2">The sequence shown here is derived from an EMBL/GenBank/DDBJ whole genome shotgun (WGS) entry which is preliminary data.</text>
</comment>
<protein>
    <submittedName>
        <fullName evidence="2">Uncharacterized protein</fullName>
    </submittedName>
</protein>
<sequence length="119" mass="13792">MASLKRKRFSIEEKSIKIQRLVVGESNVTIAKEFGENTSLIIPWIVGFIAFMSLEAVSMVYSNILRDHMNRRFDTICEVEVIFFFARVILNVIAIRFVIKFLNLLRLGISWKGPEIIEL</sequence>
<reference evidence="2 3" key="1">
    <citation type="journal article" date="2021" name="BMC Biol.">
        <title>Horizontally acquired antibacterial genes associated with adaptive radiation of ladybird beetles.</title>
        <authorList>
            <person name="Li H.S."/>
            <person name="Tang X.F."/>
            <person name="Huang Y.H."/>
            <person name="Xu Z.Y."/>
            <person name="Chen M.L."/>
            <person name="Du X.Y."/>
            <person name="Qiu B.Y."/>
            <person name="Chen P.T."/>
            <person name="Zhang W."/>
            <person name="Slipinski A."/>
            <person name="Escalona H.E."/>
            <person name="Waterhouse R.M."/>
            <person name="Zwick A."/>
            <person name="Pang H."/>
        </authorList>
    </citation>
    <scope>NUCLEOTIDE SEQUENCE [LARGE SCALE GENOMIC DNA]</scope>
    <source>
        <strain evidence="2">SYSU2018</strain>
    </source>
</reference>
<dbReference type="AlphaFoldDB" id="A0ABD2MJB9"/>
<keyword evidence="3" id="KW-1185">Reference proteome</keyword>
<name>A0ABD2MJB9_9CUCU</name>